<dbReference type="STRING" id="693661.Arcve_1499"/>
<name>F2KP97_ARCVS</name>
<protein>
    <submittedName>
        <fullName evidence="4">Peptidase U62 modulator of DNA gyrase</fullName>
    </submittedName>
</protein>
<dbReference type="AlphaFoldDB" id="F2KP97"/>
<dbReference type="Proteomes" id="UP000008136">
    <property type="component" value="Chromosome"/>
</dbReference>
<dbReference type="HOGENOM" id="CLU_026425_4_2_2"/>
<reference evidence="4 5" key="1">
    <citation type="submission" date="2011-03" db="EMBL/GenBank/DDBJ databases">
        <title>The complete genome of Archaeoglobus veneficus SNP6.</title>
        <authorList>
            <consortium name="US DOE Joint Genome Institute (JGI-PGF)"/>
            <person name="Lucas S."/>
            <person name="Copeland A."/>
            <person name="Lapidus A."/>
            <person name="Bruce D."/>
            <person name="Goodwin L."/>
            <person name="Pitluck S."/>
            <person name="Kyrpides N."/>
            <person name="Mavromatis K."/>
            <person name="Pagani I."/>
            <person name="Ivanova N."/>
            <person name="Mikhailova N."/>
            <person name="Lu M."/>
            <person name="Detter J.C."/>
            <person name="Tapia R."/>
            <person name="Han C."/>
            <person name="Land M."/>
            <person name="Hauser L."/>
            <person name="Markowitz V."/>
            <person name="Cheng J.-F."/>
            <person name="Hugenholtz P."/>
            <person name="Woyke T."/>
            <person name="Wu D."/>
            <person name="Spring S."/>
            <person name="Brambilla E."/>
            <person name="Klenk H.-P."/>
            <person name="Eisen J.A."/>
        </authorList>
    </citation>
    <scope>NUCLEOTIDE SEQUENCE [LARGE SCALE GENOMIC DNA]</scope>
    <source>
        <strain>SNP6</strain>
    </source>
</reference>
<feature type="domain" description="Metalloprotease TldD/E central" evidence="3">
    <location>
        <begin position="107"/>
        <end position="196"/>
    </location>
</feature>
<evidence type="ECO:0000313" key="4">
    <source>
        <dbReference type="EMBL" id="AEA47501.1"/>
    </source>
</evidence>
<dbReference type="GO" id="GO:0005829">
    <property type="term" value="C:cytosol"/>
    <property type="evidence" value="ECO:0007669"/>
    <property type="project" value="TreeGrafter"/>
</dbReference>
<evidence type="ECO:0000313" key="5">
    <source>
        <dbReference type="Proteomes" id="UP000008136"/>
    </source>
</evidence>
<dbReference type="OrthoDB" id="84520at2157"/>
<dbReference type="GO" id="GO:0006508">
    <property type="term" value="P:proteolysis"/>
    <property type="evidence" value="ECO:0007669"/>
    <property type="project" value="InterPro"/>
</dbReference>
<dbReference type="Pfam" id="PF19289">
    <property type="entry name" value="PmbA_TldD_3rd"/>
    <property type="match status" value="1"/>
</dbReference>
<dbReference type="KEGG" id="ave:Arcve_1499"/>
<dbReference type="PANTHER" id="PTHR43421:SF1">
    <property type="entry name" value="METALLOPROTEASE PMBA"/>
    <property type="match status" value="1"/>
</dbReference>
<dbReference type="Pfam" id="PF01523">
    <property type="entry name" value="PmbA_TldD_1st"/>
    <property type="match status" value="1"/>
</dbReference>
<proteinExistence type="predicted"/>
<dbReference type="InterPro" id="IPR002510">
    <property type="entry name" value="Metalloprtase-TldD/E_N"/>
</dbReference>
<dbReference type="GO" id="GO:0008237">
    <property type="term" value="F:metallopeptidase activity"/>
    <property type="evidence" value="ECO:0007669"/>
    <property type="project" value="InterPro"/>
</dbReference>
<evidence type="ECO:0000259" key="1">
    <source>
        <dbReference type="Pfam" id="PF01523"/>
    </source>
</evidence>
<dbReference type="PANTHER" id="PTHR43421">
    <property type="entry name" value="METALLOPROTEASE PMBA"/>
    <property type="match status" value="1"/>
</dbReference>
<dbReference type="Pfam" id="PF19290">
    <property type="entry name" value="PmbA_TldD_2nd"/>
    <property type="match status" value="1"/>
</dbReference>
<dbReference type="InterPro" id="IPR035068">
    <property type="entry name" value="TldD/PmbA_N"/>
</dbReference>
<feature type="domain" description="Metalloprotease TldD/E C-terminal" evidence="2">
    <location>
        <begin position="205"/>
        <end position="403"/>
    </location>
</feature>
<dbReference type="RefSeq" id="WP_013684162.1">
    <property type="nucleotide sequence ID" value="NC_015320.1"/>
</dbReference>
<evidence type="ECO:0000259" key="2">
    <source>
        <dbReference type="Pfam" id="PF19289"/>
    </source>
</evidence>
<sequence>MIDDIAGRLKDIADAWEIFYRKTEKKAVLIERGKVKNVAQEIEEGYAVRVIVGRKVGFATSPNVNEAFEKAVKVARVSGEELSSFPEGGYTAVDGIYDSRFNDVDAEWLMNAAEAMTSPCIAINANPAFGSIEVEKIVTAVKNSSGFEMEREETSCTAFLEAVCEDSSAYEYFQSRSMKLDFEYVGKTAAELAVESRNPAKLEKRKCSVVLSPLALNQLLSYTLYQAMSAENVLKGRSPLKLGEFYGELTVVDDATLPRGLNSVPFDDEGSKSIRKVIFDKGELKTFISDYRNSLLLGIEAGNGFRDEITSYPIITPSNVVLEFERSSDVEDGALIVHSLIGAHTANPISGDFSVECMNAFYNGEPVKAMLYGNIYEVLKKIECFGKDVKQVDFTVSPSVRFGEDAMSII</sequence>
<evidence type="ECO:0000259" key="3">
    <source>
        <dbReference type="Pfam" id="PF19290"/>
    </source>
</evidence>
<dbReference type="SUPFAM" id="SSF111283">
    <property type="entry name" value="Putative modulator of DNA gyrase, PmbA/TldD"/>
    <property type="match status" value="1"/>
</dbReference>
<dbReference type="InterPro" id="IPR036059">
    <property type="entry name" value="TldD/PmbA_sf"/>
</dbReference>
<dbReference type="EMBL" id="CP002588">
    <property type="protein sequence ID" value="AEA47501.1"/>
    <property type="molecule type" value="Genomic_DNA"/>
</dbReference>
<feature type="domain" description="Metalloprotease TldD/E N-terminal" evidence="1">
    <location>
        <begin position="16"/>
        <end position="75"/>
    </location>
</feature>
<organism evidence="4 5">
    <name type="scientific">Archaeoglobus veneficus (strain DSM 11195 / SNP6)</name>
    <dbReference type="NCBI Taxonomy" id="693661"/>
    <lineage>
        <taxon>Archaea</taxon>
        <taxon>Methanobacteriati</taxon>
        <taxon>Methanobacteriota</taxon>
        <taxon>Archaeoglobi</taxon>
        <taxon>Archaeoglobales</taxon>
        <taxon>Archaeoglobaceae</taxon>
        <taxon>Archaeoglobus</taxon>
    </lineage>
</organism>
<dbReference type="InterPro" id="IPR047657">
    <property type="entry name" value="PmbA"/>
</dbReference>
<dbReference type="InterPro" id="IPR045570">
    <property type="entry name" value="Metalloprtase-TldD/E_cen_dom"/>
</dbReference>
<keyword evidence="5" id="KW-1185">Reference proteome</keyword>
<gene>
    <name evidence="4" type="ordered locus">Arcve_1499</name>
</gene>
<dbReference type="InterPro" id="IPR045569">
    <property type="entry name" value="Metalloprtase-TldD/E_C"/>
</dbReference>
<dbReference type="Gene3D" id="3.30.2290.10">
    <property type="entry name" value="PmbA/TldD superfamily"/>
    <property type="match status" value="1"/>
</dbReference>
<accession>F2KP97</accession>
<dbReference type="GeneID" id="10394623"/>
<dbReference type="eggNOG" id="arCOG00322">
    <property type="taxonomic scope" value="Archaea"/>
</dbReference>